<dbReference type="GO" id="GO:0006457">
    <property type="term" value="P:protein folding"/>
    <property type="evidence" value="ECO:0007669"/>
    <property type="project" value="InterPro"/>
</dbReference>
<dbReference type="SUPFAM" id="SSF158442">
    <property type="entry name" value="DsbB-like"/>
    <property type="match status" value="1"/>
</dbReference>
<comment type="caution">
    <text evidence="6">The sequence shown here is derived from an EMBL/GenBank/DDBJ whole genome shotgun (WGS) entry which is preliminary data.</text>
</comment>
<evidence type="ECO:0000256" key="3">
    <source>
        <dbReference type="ARBA" id="ARBA00022989"/>
    </source>
</evidence>
<dbReference type="InterPro" id="IPR024199">
    <property type="entry name" value="Uncharacterised_DsbB"/>
</dbReference>
<dbReference type="Proteomes" id="UP000248916">
    <property type="component" value="Unassembled WGS sequence"/>
</dbReference>
<gene>
    <name evidence="6" type="ORF">LX81_00420</name>
</gene>
<keyword evidence="3 5" id="KW-1133">Transmembrane helix</keyword>
<feature type="transmembrane region" description="Helical" evidence="5">
    <location>
        <begin position="6"/>
        <end position="28"/>
    </location>
</feature>
<dbReference type="InterPro" id="IPR003752">
    <property type="entry name" value="DiS_bond_form_DsbB/BdbC"/>
</dbReference>
<dbReference type="Pfam" id="PF02600">
    <property type="entry name" value="DsbB"/>
    <property type="match status" value="1"/>
</dbReference>
<evidence type="ECO:0000313" key="7">
    <source>
        <dbReference type="Proteomes" id="UP000248916"/>
    </source>
</evidence>
<keyword evidence="2 5" id="KW-0812">Transmembrane</keyword>
<feature type="transmembrane region" description="Helical" evidence="5">
    <location>
        <begin position="131"/>
        <end position="153"/>
    </location>
</feature>
<dbReference type="Gene3D" id="1.20.1550.10">
    <property type="entry name" value="DsbB-like"/>
    <property type="match status" value="1"/>
</dbReference>
<evidence type="ECO:0000256" key="5">
    <source>
        <dbReference type="SAM" id="Phobius"/>
    </source>
</evidence>
<evidence type="ECO:0000256" key="1">
    <source>
        <dbReference type="ARBA" id="ARBA00004141"/>
    </source>
</evidence>
<dbReference type="EMBL" id="QKZL01000001">
    <property type="protein sequence ID" value="PZX19956.1"/>
    <property type="molecule type" value="Genomic_DNA"/>
</dbReference>
<dbReference type="OrthoDB" id="9808637at2"/>
<evidence type="ECO:0000313" key="6">
    <source>
        <dbReference type="EMBL" id="PZX19956.1"/>
    </source>
</evidence>
<protein>
    <submittedName>
        <fullName evidence="6">Disulfide bond formation protein DsbB</fullName>
    </submittedName>
</protein>
<reference evidence="6 7" key="1">
    <citation type="submission" date="2018-06" db="EMBL/GenBank/DDBJ databases">
        <title>Genomic Encyclopedia of Archaeal and Bacterial Type Strains, Phase II (KMG-II): from individual species to whole genera.</title>
        <authorList>
            <person name="Goeker M."/>
        </authorList>
    </citation>
    <scope>NUCLEOTIDE SEQUENCE [LARGE SCALE GENOMIC DNA]</scope>
    <source>
        <strain evidence="6 7">DSM 22009</strain>
    </source>
</reference>
<dbReference type="InterPro" id="IPR023380">
    <property type="entry name" value="DsbB-like_sf"/>
</dbReference>
<dbReference type="GO" id="GO:0016020">
    <property type="term" value="C:membrane"/>
    <property type="evidence" value="ECO:0007669"/>
    <property type="project" value="UniProtKB-SubCell"/>
</dbReference>
<comment type="subcellular location">
    <subcellularLocation>
        <location evidence="1">Membrane</location>
        <topology evidence="1">Multi-pass membrane protein</topology>
    </subcellularLocation>
</comment>
<dbReference type="AlphaFoldDB" id="A0A2W7P3G5"/>
<dbReference type="RefSeq" id="WP_111535604.1">
    <property type="nucleotide sequence ID" value="NZ_QKZL01000001.1"/>
</dbReference>
<accession>A0A2W7P3G5</accession>
<proteinExistence type="predicted"/>
<organism evidence="6 7">
    <name type="scientific">Palleronia aestuarii</name>
    <dbReference type="NCBI Taxonomy" id="568105"/>
    <lineage>
        <taxon>Bacteria</taxon>
        <taxon>Pseudomonadati</taxon>
        <taxon>Pseudomonadota</taxon>
        <taxon>Alphaproteobacteria</taxon>
        <taxon>Rhodobacterales</taxon>
        <taxon>Roseobacteraceae</taxon>
        <taxon>Palleronia</taxon>
    </lineage>
</organism>
<keyword evidence="4 5" id="KW-0472">Membrane</keyword>
<keyword evidence="7" id="KW-1185">Reference proteome</keyword>
<dbReference type="GO" id="GO:0015035">
    <property type="term" value="F:protein-disulfide reductase activity"/>
    <property type="evidence" value="ECO:0007669"/>
    <property type="project" value="InterPro"/>
</dbReference>
<evidence type="ECO:0000256" key="2">
    <source>
        <dbReference type="ARBA" id="ARBA00022692"/>
    </source>
</evidence>
<sequence length="168" mass="17769">MSVRGLMVAAAFGSVLLLGGAFLFQSLGYAPCQMCLWQRWPHMVAIALGVVAVFWSRWPVALGGTLALLTTAGLGLYHTGVEKDWWQGPTSCSGGSSLGNLSGADLLSADVVDRVVMCNEVSWAFAGLSMASWNAILSLCLALVWAVAMLRLLRAPSLQGSAPEVRRG</sequence>
<dbReference type="PIRSF" id="PIRSF033913">
    <property type="entry name" value="S-S_format_DsbB"/>
    <property type="match status" value="1"/>
</dbReference>
<name>A0A2W7P3G5_9RHOB</name>
<feature type="transmembrane region" description="Helical" evidence="5">
    <location>
        <begin position="40"/>
        <end position="58"/>
    </location>
</feature>
<evidence type="ECO:0000256" key="4">
    <source>
        <dbReference type="ARBA" id="ARBA00023136"/>
    </source>
</evidence>